<accession>A0A7J6KVI0</accession>
<dbReference type="EMBL" id="JAAPAO010001221">
    <property type="protein sequence ID" value="KAF4650609.1"/>
    <property type="molecule type" value="Genomic_DNA"/>
</dbReference>
<sequence length="310" mass="34851">MDYLFFRPRTLESTSGWQAVPGPVVGHRSIHADELPISSAGGVFHFLDFSGSRNLLHYFPVNNLWTVGDIFVFSRLRDWVNVYWCRGVKGEVCRIAAPRKYTGLRLIQGNIVVVSNSDVMFESAHDSDTDSLDSSSLRTLVYRLDFSVSEDAPTWNIVWRLDFEVGEFDCNFVSSGGRGLPVPQLIFTPEPVEESVILGRLGNSDDSFEQEIYLPNNGFVIQGICFLYDTYACAFCVADGNLVGMVVDLFTEGLMIMTPVYDSHPLVDLHIYDLVLDDDSILLCVNTAEAPPDDLRPFYVRYFKIRSGIP</sequence>
<keyword evidence="2" id="KW-1185">Reference proteome</keyword>
<dbReference type="AlphaFoldDB" id="A0A7J6KVI0"/>
<name>A0A7J6KVI0_PERCH</name>
<evidence type="ECO:0000313" key="2">
    <source>
        <dbReference type="Proteomes" id="UP000591131"/>
    </source>
</evidence>
<comment type="caution">
    <text evidence="1">The sequence shown here is derived from an EMBL/GenBank/DDBJ whole genome shotgun (WGS) entry which is preliminary data.</text>
</comment>
<organism evidence="1 2">
    <name type="scientific">Perkinsus chesapeaki</name>
    <name type="common">Clam parasite</name>
    <name type="synonym">Perkinsus andrewsi</name>
    <dbReference type="NCBI Taxonomy" id="330153"/>
    <lineage>
        <taxon>Eukaryota</taxon>
        <taxon>Sar</taxon>
        <taxon>Alveolata</taxon>
        <taxon>Perkinsozoa</taxon>
        <taxon>Perkinsea</taxon>
        <taxon>Perkinsida</taxon>
        <taxon>Perkinsidae</taxon>
        <taxon>Perkinsus</taxon>
    </lineage>
</organism>
<evidence type="ECO:0000313" key="1">
    <source>
        <dbReference type="EMBL" id="KAF4650609.1"/>
    </source>
</evidence>
<dbReference type="Proteomes" id="UP000591131">
    <property type="component" value="Unassembled WGS sequence"/>
</dbReference>
<reference evidence="1 2" key="1">
    <citation type="submission" date="2020-04" db="EMBL/GenBank/DDBJ databases">
        <title>Perkinsus chesapeaki whole genome sequence.</title>
        <authorList>
            <person name="Bogema D.R."/>
        </authorList>
    </citation>
    <scope>NUCLEOTIDE SEQUENCE [LARGE SCALE GENOMIC DNA]</scope>
    <source>
        <strain evidence="1">ATCC PRA-425</strain>
    </source>
</reference>
<proteinExistence type="predicted"/>
<gene>
    <name evidence="1" type="ORF">FOL47_001033</name>
</gene>
<protein>
    <submittedName>
        <fullName evidence="1">Uncharacterized protein</fullName>
    </submittedName>
</protein>